<keyword evidence="5" id="KW-1185">Reference proteome</keyword>
<name>A0AAP3LVG9_9LACO</name>
<reference evidence="2 5" key="1">
    <citation type="submission" date="2022-01" db="EMBL/GenBank/DDBJ databases">
        <title>VMRC isolate genome collection.</title>
        <authorList>
            <person name="France M."/>
            <person name="Rutt L."/>
            <person name="Humphrys M."/>
            <person name="Ravel J."/>
        </authorList>
    </citation>
    <scope>NUCLEOTIDE SEQUENCE</scope>
    <source>
        <strain evidence="3 5">C0030B4</strain>
        <strain evidence="2">C0048A1</strain>
    </source>
</reference>
<dbReference type="GO" id="GO:0043190">
    <property type="term" value="C:ATP-binding cassette (ABC) transporter complex"/>
    <property type="evidence" value="ECO:0007669"/>
    <property type="project" value="InterPro"/>
</dbReference>
<dbReference type="RefSeq" id="WP_003716462.1">
    <property type="nucleotide sequence ID" value="NZ_CAJFIS010000040.1"/>
</dbReference>
<dbReference type="EMBL" id="JAKHPH010000002">
    <property type="protein sequence ID" value="MCZ3666911.1"/>
    <property type="molecule type" value="Genomic_DNA"/>
</dbReference>
<evidence type="ECO:0000313" key="2">
    <source>
        <dbReference type="EMBL" id="MCZ3666911.1"/>
    </source>
</evidence>
<dbReference type="Proteomes" id="UP001212401">
    <property type="component" value="Unassembled WGS sequence"/>
</dbReference>
<accession>A0AAP3LVG9</accession>
<evidence type="ECO:0000313" key="5">
    <source>
        <dbReference type="Proteomes" id="UP001527392"/>
    </source>
</evidence>
<dbReference type="GO" id="GO:0022857">
    <property type="term" value="F:transmembrane transporter activity"/>
    <property type="evidence" value="ECO:0007669"/>
    <property type="project" value="InterPro"/>
</dbReference>
<sequence length="301" mass="33207">MTTRLRKLITRLALLGIMILVGSSIPTTISASSKPIIVGSKSFSESKTVSEIYALALEHAGYKVVRKPNISNSVVFRAVKTGQIDVYPEYTGTIVEAYLKKSANGKSASQMASLAQNGVKKDGLVTFNYAPGDNRQGIGMRTSVAKKYNIKTLSDLQKNASHIRFVSQGEFDKRADALPGMNKKYGKYNFKSHKDYDDSLKYKIMSQNKGDAAPVSTTDGQLATSKFTLLKDDKGLWSPYNLVPLVNKKAAKSHPKMEKALNQVDAKLTTKQLTSLNKKVDVDGQNYKTVAKNWYNEHVLN</sequence>
<dbReference type="Pfam" id="PF04069">
    <property type="entry name" value="OpuAC"/>
    <property type="match status" value="1"/>
</dbReference>
<feature type="domain" description="ABC-type glycine betaine transport system substrate-binding" evidence="1">
    <location>
        <begin position="34"/>
        <end position="296"/>
    </location>
</feature>
<dbReference type="InterPro" id="IPR007210">
    <property type="entry name" value="ABC_Gly_betaine_transp_sub-bd"/>
</dbReference>
<dbReference type="EMBL" id="JAKHMS010000002">
    <property type="protein sequence ID" value="MCZ3780900.1"/>
    <property type="molecule type" value="Genomic_DNA"/>
</dbReference>
<protein>
    <submittedName>
        <fullName evidence="2">Glycine/betaine ABC transporter substrate-binding protein</fullName>
    </submittedName>
</protein>
<dbReference type="SUPFAM" id="SSF53850">
    <property type="entry name" value="Periplasmic binding protein-like II"/>
    <property type="match status" value="1"/>
</dbReference>
<evidence type="ECO:0000259" key="1">
    <source>
        <dbReference type="Pfam" id="PF04069"/>
    </source>
</evidence>
<evidence type="ECO:0000313" key="3">
    <source>
        <dbReference type="EMBL" id="MCZ3780900.1"/>
    </source>
</evidence>
<dbReference type="Gene3D" id="3.40.190.120">
    <property type="entry name" value="Osmoprotection protein (prox), domain 2"/>
    <property type="match status" value="1"/>
</dbReference>
<comment type="caution">
    <text evidence="2">The sequence shown here is derived from an EMBL/GenBank/DDBJ whole genome shotgun (WGS) entry which is preliminary data.</text>
</comment>
<organism evidence="2 4">
    <name type="scientific">Limosilactobacillus vaginalis</name>
    <dbReference type="NCBI Taxonomy" id="1633"/>
    <lineage>
        <taxon>Bacteria</taxon>
        <taxon>Bacillati</taxon>
        <taxon>Bacillota</taxon>
        <taxon>Bacilli</taxon>
        <taxon>Lactobacillales</taxon>
        <taxon>Lactobacillaceae</taxon>
        <taxon>Limosilactobacillus</taxon>
    </lineage>
</organism>
<dbReference type="AlphaFoldDB" id="A0AAP3LVG9"/>
<gene>
    <name evidence="3" type="ORF">L2504_01890</name>
    <name evidence="2" type="ORF">L2724_01255</name>
</gene>
<dbReference type="CDD" id="cd13615">
    <property type="entry name" value="PBP2_ProWY"/>
    <property type="match status" value="1"/>
</dbReference>
<dbReference type="Proteomes" id="UP001527392">
    <property type="component" value="Unassembled WGS sequence"/>
</dbReference>
<dbReference type="Gene3D" id="3.40.190.10">
    <property type="entry name" value="Periplasmic binding protein-like II"/>
    <property type="match status" value="1"/>
</dbReference>
<proteinExistence type="predicted"/>
<evidence type="ECO:0000313" key="4">
    <source>
        <dbReference type="Proteomes" id="UP001212401"/>
    </source>
</evidence>